<evidence type="ECO:0000256" key="2">
    <source>
        <dbReference type="ARBA" id="ARBA00022803"/>
    </source>
</evidence>
<dbReference type="PANTHER" id="PTHR14027">
    <property type="entry name" value="RNA POLYMERASE-ASSOCIATED PROTEIN CTR9"/>
    <property type="match status" value="1"/>
</dbReference>
<dbReference type="InterPro" id="IPR019734">
    <property type="entry name" value="TPR_rpt"/>
</dbReference>
<dbReference type="Pfam" id="PF13424">
    <property type="entry name" value="TPR_12"/>
    <property type="match status" value="1"/>
</dbReference>
<sequence>MDVPTTTGDSEILRRGGEAMARGELTEALRIFEHAVEVETGAYRVCALVNIASVRDQLGEHADAVRRYREALAQMPSDAPRLHPSTLIGLSQALQHLGELDAAQQELDRARELLAGDDAPGELRFSCLVSATAVALHRQQWARAIELANESLHAAWQFDPDRAGHPLSNLAAAHFETGRWELAEDFAAQALAAFEAAGDAAGIAETRQNLAIMYVRLGRFDDAEPLLLDAHDFFTTSGAHYYAGITWKMRGFIDEHREHLARAETHYRHALRGFEESGAVIDAADVRTRLATLAFATGRLDEGAAELTSARTVYADHGLTMHCAQLDFWHAGLLEPFVETVPGMLAHAAGLAIPAALALDAARYELPDGAQRENWDRRIADPALRLAFRYAYLAGDAALLGDLIEMRCTGTTLDIDRIATAPPHTPMGTFEPFQPPAADPGPGHDALQLGTALAAVAAGAGLPVTPPPHVAVPPDGHIALAGWIAAAEQRYRRRLRDDRVVHA</sequence>
<dbReference type="SUPFAM" id="SSF48452">
    <property type="entry name" value="TPR-like"/>
    <property type="match status" value="2"/>
</dbReference>
<dbReference type="Gene3D" id="1.25.40.10">
    <property type="entry name" value="Tetratricopeptide repeat domain"/>
    <property type="match status" value="2"/>
</dbReference>
<name>A0ABS1M346_9NOCA</name>
<proteinExistence type="predicted"/>
<dbReference type="InterPro" id="IPR011990">
    <property type="entry name" value="TPR-like_helical_dom_sf"/>
</dbReference>
<evidence type="ECO:0000256" key="1">
    <source>
        <dbReference type="ARBA" id="ARBA00022737"/>
    </source>
</evidence>
<keyword evidence="2" id="KW-0802">TPR repeat</keyword>
<accession>A0ABS1M346</accession>
<keyword evidence="4" id="KW-1185">Reference proteome</keyword>
<comment type="caution">
    <text evidence="3">The sequence shown here is derived from an EMBL/GenBank/DDBJ whole genome shotgun (WGS) entry which is preliminary data.</text>
</comment>
<gene>
    <name evidence="3" type="ORF">JK358_10110</name>
</gene>
<evidence type="ECO:0000313" key="3">
    <source>
        <dbReference type="EMBL" id="MBL1074751.1"/>
    </source>
</evidence>
<reference evidence="3 4" key="1">
    <citation type="submission" date="2021-01" db="EMBL/GenBank/DDBJ databases">
        <title>WGS of actinomycetes isolated from Thailand.</title>
        <authorList>
            <person name="Thawai C."/>
        </authorList>
    </citation>
    <scope>NUCLEOTIDE SEQUENCE [LARGE SCALE GENOMIC DNA]</scope>
    <source>
        <strain evidence="3 4">LPG 2</strain>
    </source>
</reference>
<dbReference type="PANTHER" id="PTHR14027:SF2">
    <property type="entry name" value="RNA POLYMERASE-ASSOCIATED PROTEIN CTR9 HOMOLOG"/>
    <property type="match status" value="1"/>
</dbReference>
<dbReference type="EMBL" id="JAERRJ010000003">
    <property type="protein sequence ID" value="MBL1074751.1"/>
    <property type="molecule type" value="Genomic_DNA"/>
</dbReference>
<protein>
    <submittedName>
        <fullName evidence="3">Tetratricopeptide repeat protein</fullName>
    </submittedName>
</protein>
<dbReference type="SMART" id="SM00028">
    <property type="entry name" value="TPR"/>
    <property type="match status" value="5"/>
</dbReference>
<organism evidence="3 4">
    <name type="scientific">Nocardia acididurans</name>
    <dbReference type="NCBI Taxonomy" id="2802282"/>
    <lineage>
        <taxon>Bacteria</taxon>
        <taxon>Bacillati</taxon>
        <taxon>Actinomycetota</taxon>
        <taxon>Actinomycetes</taxon>
        <taxon>Mycobacteriales</taxon>
        <taxon>Nocardiaceae</taxon>
        <taxon>Nocardia</taxon>
    </lineage>
</organism>
<keyword evidence="1" id="KW-0677">Repeat</keyword>
<dbReference type="Proteomes" id="UP000602198">
    <property type="component" value="Unassembled WGS sequence"/>
</dbReference>
<dbReference type="InterPro" id="IPR031101">
    <property type="entry name" value="Ctr9"/>
</dbReference>
<dbReference type="RefSeq" id="WP_201945966.1">
    <property type="nucleotide sequence ID" value="NZ_JAERRJ010000003.1"/>
</dbReference>
<evidence type="ECO:0000313" key="4">
    <source>
        <dbReference type="Proteomes" id="UP000602198"/>
    </source>
</evidence>